<organism evidence="4">
    <name type="scientific">human gut metagenome</name>
    <dbReference type="NCBI Taxonomy" id="408170"/>
    <lineage>
        <taxon>unclassified sequences</taxon>
        <taxon>metagenomes</taxon>
        <taxon>organismal metagenomes</taxon>
    </lineage>
</organism>
<dbReference type="SUPFAM" id="SSF51412">
    <property type="entry name" value="Inosine monophosphate dehydrogenase (IMPDH)"/>
    <property type="match status" value="1"/>
</dbReference>
<dbReference type="EC" id="1.13.12.16" evidence="4"/>
<dbReference type="GO" id="GO:0018580">
    <property type="term" value="F:nitronate monooxygenase activity"/>
    <property type="evidence" value="ECO:0007669"/>
    <property type="project" value="UniProtKB-EC"/>
</dbReference>
<proteinExistence type="predicted"/>
<dbReference type="EMBL" id="AJWZ01001017">
    <property type="protein sequence ID" value="EKC75097.1"/>
    <property type="molecule type" value="Genomic_DNA"/>
</dbReference>
<accession>K1TPT6</accession>
<evidence type="ECO:0000256" key="2">
    <source>
        <dbReference type="ARBA" id="ARBA00022643"/>
    </source>
</evidence>
<keyword evidence="4" id="KW-0223">Dioxygenase</keyword>
<name>K1TPT6_9ZZZZ</name>
<dbReference type="InterPro" id="IPR013785">
    <property type="entry name" value="Aldolase_TIM"/>
</dbReference>
<gene>
    <name evidence="4" type="ORF">OBE_01528</name>
</gene>
<dbReference type="PANTHER" id="PTHR32332:SF18">
    <property type="entry name" value="2-NITROPROPANE DIOXYGENASE"/>
    <property type="match status" value="1"/>
</dbReference>
<dbReference type="InterPro" id="IPR004136">
    <property type="entry name" value="NMO"/>
</dbReference>
<dbReference type="AlphaFoldDB" id="K1TPT6"/>
<dbReference type="CDD" id="cd04730">
    <property type="entry name" value="NPD_like"/>
    <property type="match status" value="1"/>
</dbReference>
<comment type="caution">
    <text evidence="4">The sequence shown here is derived from an EMBL/GenBank/DDBJ whole genome shotgun (WGS) entry which is preliminary data.</text>
</comment>
<reference evidence="4" key="1">
    <citation type="journal article" date="2013" name="Environ. Microbiol.">
        <title>Microbiota from the distal guts of lean and obese adolescents exhibit partial functional redundancy besides clear differences in community structure.</title>
        <authorList>
            <person name="Ferrer M."/>
            <person name="Ruiz A."/>
            <person name="Lanza F."/>
            <person name="Haange S.B."/>
            <person name="Oberbach A."/>
            <person name="Till H."/>
            <person name="Bargiela R."/>
            <person name="Campoy C."/>
            <person name="Segura M.T."/>
            <person name="Richter M."/>
            <person name="von Bergen M."/>
            <person name="Seifert J."/>
            <person name="Suarez A."/>
        </authorList>
    </citation>
    <scope>NUCLEOTIDE SEQUENCE</scope>
</reference>
<dbReference type="Gene3D" id="3.20.20.70">
    <property type="entry name" value="Aldolase class I"/>
    <property type="match status" value="1"/>
</dbReference>
<sequence length="168" mass="18620">YVPDAIVVEGPKAGGHLGYKPEQITDEHFSLERLLPEIVSEVRRFGTAHDTHIPVIAAGGIYTGEDIYRIMELGADGVQMGTRFVTTEECDASTEFKRSYIEASQQDIEIIQSPVGMPGRAIHNSFLERVKQGLKQPKSCPFNCIKTCDVTHSPYCIIMALYNAFKGN</sequence>
<keyword evidence="1" id="KW-0285">Flavoprotein</keyword>
<feature type="non-terminal residue" evidence="4">
    <location>
        <position position="1"/>
    </location>
</feature>
<evidence type="ECO:0000256" key="1">
    <source>
        <dbReference type="ARBA" id="ARBA00022630"/>
    </source>
</evidence>
<feature type="non-terminal residue" evidence="4">
    <location>
        <position position="168"/>
    </location>
</feature>
<dbReference type="Pfam" id="PF03060">
    <property type="entry name" value="NMO"/>
    <property type="match status" value="1"/>
</dbReference>
<evidence type="ECO:0000256" key="3">
    <source>
        <dbReference type="ARBA" id="ARBA00023002"/>
    </source>
</evidence>
<keyword evidence="3 4" id="KW-0560">Oxidoreductase</keyword>
<evidence type="ECO:0000313" key="4">
    <source>
        <dbReference type="EMBL" id="EKC75097.1"/>
    </source>
</evidence>
<dbReference type="GO" id="GO:0051213">
    <property type="term" value="F:dioxygenase activity"/>
    <property type="evidence" value="ECO:0007669"/>
    <property type="project" value="UniProtKB-KW"/>
</dbReference>
<dbReference type="PANTHER" id="PTHR32332">
    <property type="entry name" value="2-NITROPROPANE DIOXYGENASE"/>
    <property type="match status" value="1"/>
</dbReference>
<keyword evidence="2" id="KW-0288">FMN</keyword>
<protein>
    <submittedName>
        <fullName evidence="4">2-nitropropane dioxygenase NPD</fullName>
        <ecNumber evidence="4">1.13.12.16</ecNumber>
    </submittedName>
</protein>